<sequence length="154" mass="17143">MTLVRRSTWDPFNSLVRQFDRDLDFFGRRFFAAPNGAGFVPAADVERDGSDVVIKLDLPGVDIAEDVNVEVADGRLVISGQRNSDETREVDNAVLREVRRGSFRREFDLPEGVGADQVEADYDRGVLRVRVRDINKPAAGPAKIEIRSGAPEEN</sequence>
<dbReference type="Pfam" id="PF00011">
    <property type="entry name" value="HSP20"/>
    <property type="match status" value="1"/>
</dbReference>
<dbReference type="SUPFAM" id="SSF49764">
    <property type="entry name" value="HSP20-like chaperones"/>
    <property type="match status" value="1"/>
</dbReference>
<dbReference type="STRING" id="994479.GCA_000194155_06517"/>
<comment type="caution">
    <text evidence="4">The sequence shown here is derived from an EMBL/GenBank/DDBJ whole genome shotgun (WGS) entry which is preliminary data.</text>
</comment>
<dbReference type="InterPro" id="IPR031107">
    <property type="entry name" value="Small_HSP"/>
</dbReference>
<evidence type="ECO:0000256" key="1">
    <source>
        <dbReference type="PROSITE-ProRule" id="PRU00285"/>
    </source>
</evidence>
<dbReference type="PROSITE" id="PS01031">
    <property type="entry name" value="SHSP"/>
    <property type="match status" value="1"/>
</dbReference>
<evidence type="ECO:0000256" key="2">
    <source>
        <dbReference type="RuleBase" id="RU003616"/>
    </source>
</evidence>
<proteinExistence type="inferred from homology"/>
<feature type="domain" description="SHSP" evidence="3">
    <location>
        <begin position="34"/>
        <end position="149"/>
    </location>
</feature>
<evidence type="ECO:0000313" key="5">
    <source>
        <dbReference type="Proteomes" id="UP000233786"/>
    </source>
</evidence>
<dbReference type="PANTHER" id="PTHR11527">
    <property type="entry name" value="HEAT-SHOCK PROTEIN 20 FAMILY MEMBER"/>
    <property type="match status" value="1"/>
</dbReference>
<protein>
    <submittedName>
        <fullName evidence="4">HSP20 family protein</fullName>
    </submittedName>
</protein>
<gene>
    <name evidence="4" type="ORF">A8926_1129</name>
</gene>
<organism evidence="4 5">
    <name type="scientific">Saccharopolyspora spinosa</name>
    <dbReference type="NCBI Taxonomy" id="60894"/>
    <lineage>
        <taxon>Bacteria</taxon>
        <taxon>Bacillati</taxon>
        <taxon>Actinomycetota</taxon>
        <taxon>Actinomycetes</taxon>
        <taxon>Pseudonocardiales</taxon>
        <taxon>Pseudonocardiaceae</taxon>
        <taxon>Saccharopolyspora</taxon>
    </lineage>
</organism>
<dbReference type="CDD" id="cd06464">
    <property type="entry name" value="ACD_sHsps-like"/>
    <property type="match status" value="1"/>
</dbReference>
<reference evidence="4" key="1">
    <citation type="submission" date="2017-12" db="EMBL/GenBank/DDBJ databases">
        <title>Sequencing the genomes of 1000 Actinobacteria strains.</title>
        <authorList>
            <person name="Klenk H.-P."/>
        </authorList>
    </citation>
    <scope>NUCLEOTIDE SEQUENCE [LARGE SCALE GENOMIC DNA]</scope>
    <source>
        <strain evidence="4">DSM 44228</strain>
    </source>
</reference>
<dbReference type="EMBL" id="PJNB01000001">
    <property type="protein sequence ID" value="PKW13589.1"/>
    <property type="molecule type" value="Genomic_DNA"/>
</dbReference>
<accession>A0A2N3XSH1</accession>
<evidence type="ECO:0000313" key="4">
    <source>
        <dbReference type="EMBL" id="PKW13589.1"/>
    </source>
</evidence>
<dbReference type="InterPro" id="IPR008978">
    <property type="entry name" value="HSP20-like_chaperone"/>
</dbReference>
<dbReference type="Gene3D" id="2.60.40.790">
    <property type="match status" value="1"/>
</dbReference>
<dbReference type="OrthoDB" id="3855217at2"/>
<dbReference type="Proteomes" id="UP000233786">
    <property type="component" value="Unassembled WGS sequence"/>
</dbReference>
<evidence type="ECO:0000259" key="3">
    <source>
        <dbReference type="PROSITE" id="PS01031"/>
    </source>
</evidence>
<name>A0A2N3XSH1_SACSN</name>
<dbReference type="RefSeq" id="WP_010313414.1">
    <property type="nucleotide sequence ID" value="NZ_PJNB01000001.1"/>
</dbReference>
<dbReference type="InterPro" id="IPR002068">
    <property type="entry name" value="A-crystallin/Hsp20_dom"/>
</dbReference>
<dbReference type="AlphaFoldDB" id="A0A2N3XSH1"/>
<comment type="similarity">
    <text evidence="1 2">Belongs to the small heat shock protein (HSP20) family.</text>
</comment>
<keyword evidence="5" id="KW-1185">Reference proteome</keyword>